<dbReference type="AlphaFoldDB" id="A0A150G2B0"/>
<name>A0A150G2B0_GONPE</name>
<protein>
    <submittedName>
        <fullName evidence="1">Uncharacterized protein</fullName>
    </submittedName>
</protein>
<evidence type="ECO:0000313" key="1">
    <source>
        <dbReference type="EMBL" id="KXZ44002.1"/>
    </source>
</evidence>
<organism evidence="1 2">
    <name type="scientific">Gonium pectorale</name>
    <name type="common">Green alga</name>
    <dbReference type="NCBI Taxonomy" id="33097"/>
    <lineage>
        <taxon>Eukaryota</taxon>
        <taxon>Viridiplantae</taxon>
        <taxon>Chlorophyta</taxon>
        <taxon>core chlorophytes</taxon>
        <taxon>Chlorophyceae</taxon>
        <taxon>CS clade</taxon>
        <taxon>Chlamydomonadales</taxon>
        <taxon>Volvocaceae</taxon>
        <taxon>Gonium</taxon>
    </lineage>
</organism>
<gene>
    <name evidence="1" type="ORF">GPECTOR_75g725</name>
</gene>
<evidence type="ECO:0000313" key="2">
    <source>
        <dbReference type="Proteomes" id="UP000075714"/>
    </source>
</evidence>
<accession>A0A150G2B0</accession>
<keyword evidence="2" id="KW-1185">Reference proteome</keyword>
<reference evidence="2" key="1">
    <citation type="journal article" date="2016" name="Nat. Commun.">
        <title>The Gonium pectorale genome demonstrates co-option of cell cycle regulation during the evolution of multicellularity.</title>
        <authorList>
            <person name="Hanschen E.R."/>
            <person name="Marriage T.N."/>
            <person name="Ferris P.J."/>
            <person name="Hamaji T."/>
            <person name="Toyoda A."/>
            <person name="Fujiyama A."/>
            <person name="Neme R."/>
            <person name="Noguchi H."/>
            <person name="Minakuchi Y."/>
            <person name="Suzuki M."/>
            <person name="Kawai-Toyooka H."/>
            <person name="Smith D.R."/>
            <person name="Sparks H."/>
            <person name="Anderson J."/>
            <person name="Bakaric R."/>
            <person name="Luria V."/>
            <person name="Karger A."/>
            <person name="Kirschner M.W."/>
            <person name="Durand P.M."/>
            <person name="Michod R.E."/>
            <person name="Nozaki H."/>
            <person name="Olson B.J."/>
        </authorList>
    </citation>
    <scope>NUCLEOTIDE SEQUENCE [LARGE SCALE GENOMIC DNA]</scope>
    <source>
        <strain evidence="2">NIES-2863</strain>
    </source>
</reference>
<comment type="caution">
    <text evidence="1">The sequence shown here is derived from an EMBL/GenBank/DDBJ whole genome shotgun (WGS) entry which is preliminary data.</text>
</comment>
<dbReference type="Proteomes" id="UP000075714">
    <property type="component" value="Unassembled WGS sequence"/>
</dbReference>
<proteinExistence type="predicted"/>
<sequence length="73" mass="7610">MLTKKLQKQQVGESVTATVTVRRVSGRRVTFATTAVVPATGVLAIDGDALALMPAAANSRTDLRDTEACPPGQ</sequence>
<dbReference type="EMBL" id="LSYV01000076">
    <property type="protein sequence ID" value="KXZ44002.1"/>
    <property type="molecule type" value="Genomic_DNA"/>
</dbReference>